<dbReference type="GO" id="GO:0016787">
    <property type="term" value="F:hydrolase activity"/>
    <property type="evidence" value="ECO:0007669"/>
    <property type="project" value="UniProtKB-KW"/>
</dbReference>
<dbReference type="EMBL" id="JARAVY010000026">
    <property type="protein sequence ID" value="MDX2915150.1"/>
    <property type="molecule type" value="Genomic_DNA"/>
</dbReference>
<comment type="caution">
    <text evidence="3">The sequence shown here is derived from an EMBL/GenBank/DDBJ whole genome shotgun (WGS) entry which is preliminary data.</text>
</comment>
<dbReference type="Gene3D" id="3.40.50.1110">
    <property type="entry name" value="SGNH hydrolase"/>
    <property type="match status" value="1"/>
</dbReference>
<proteinExistence type="predicted"/>
<keyword evidence="4" id="KW-1185">Reference proteome</keyword>
<feature type="chain" id="PRO_5045096806" evidence="1">
    <location>
        <begin position="29"/>
        <end position="268"/>
    </location>
</feature>
<evidence type="ECO:0000259" key="2">
    <source>
        <dbReference type="Pfam" id="PF13472"/>
    </source>
</evidence>
<dbReference type="InterPro" id="IPR037460">
    <property type="entry name" value="SEST-like"/>
</dbReference>
<keyword evidence="1" id="KW-0732">Signal</keyword>
<dbReference type="SUPFAM" id="SSF52266">
    <property type="entry name" value="SGNH hydrolase"/>
    <property type="match status" value="1"/>
</dbReference>
<gene>
    <name evidence="3" type="ORF">PV517_41580</name>
</gene>
<dbReference type="Proteomes" id="UP001271723">
    <property type="component" value="Unassembled WGS sequence"/>
</dbReference>
<dbReference type="Pfam" id="PF13472">
    <property type="entry name" value="Lipase_GDSL_2"/>
    <property type="match status" value="1"/>
</dbReference>
<dbReference type="InterPro" id="IPR036514">
    <property type="entry name" value="SGNH_hydro_sf"/>
</dbReference>
<evidence type="ECO:0000313" key="3">
    <source>
        <dbReference type="EMBL" id="MDX2915150.1"/>
    </source>
</evidence>
<protein>
    <submittedName>
        <fullName evidence="3">SGNH/GDSL hydrolase family protein</fullName>
    </submittedName>
</protein>
<dbReference type="RefSeq" id="WP_267299979.1">
    <property type="nucleotide sequence ID" value="NZ_JAGJBZ010000004.1"/>
</dbReference>
<accession>A0ABU4LIT4</accession>
<organism evidence="3 4">
    <name type="scientific">Streptomyces griseiscabiei</name>
    <dbReference type="NCBI Taxonomy" id="2993540"/>
    <lineage>
        <taxon>Bacteria</taxon>
        <taxon>Bacillati</taxon>
        <taxon>Actinomycetota</taxon>
        <taxon>Actinomycetes</taxon>
        <taxon>Kitasatosporales</taxon>
        <taxon>Streptomycetaceae</taxon>
        <taxon>Streptomyces</taxon>
    </lineage>
</organism>
<reference evidence="3 4" key="1">
    <citation type="journal article" date="2023" name="Microb. Genom.">
        <title>Mesoterricola silvestris gen. nov., sp. nov., Mesoterricola sediminis sp. nov., Geothrix oryzae sp. nov., Geothrix edaphica sp. nov., Geothrix rubra sp. nov., and Geothrix limicola sp. nov., six novel members of Acidobacteriota isolated from soils.</title>
        <authorList>
            <person name="Weisberg A.J."/>
            <person name="Pearce E."/>
            <person name="Kramer C.G."/>
            <person name="Chang J.H."/>
            <person name="Clarke C.R."/>
        </authorList>
    </citation>
    <scope>NUCLEOTIDE SEQUENCE [LARGE SCALE GENOMIC DNA]</scope>
    <source>
        <strain evidence="3 4">NRRL_B-2795</strain>
    </source>
</reference>
<sequence length="268" mass="27631">MRRLTSAVTAALMTFAGLAAAGAAPAQAATPTVEYVALGDSYASGVGAGSYDPASGDCKRSTKNYPHLWAAANPEYALEDATCSGATVADVRAEQLSSLSANTNLVTLTVGGNDAQFSTVVQTCLTDTENACTLATGWMSIYARNQLVAELTGLYKDIKARSPKALVLVFGYPQALSTTGVCSPIELSAKKRAGMNGLADALAEGGRKAAINAGVHFVDMRTQFTGHGACGTDPWVHGLNLGESAATFHPNAAGQEKGYAAKFLSLWG</sequence>
<name>A0ABU4LIT4_9ACTN</name>
<keyword evidence="3" id="KW-0378">Hydrolase</keyword>
<dbReference type="InterPro" id="IPR013830">
    <property type="entry name" value="SGNH_hydro"/>
</dbReference>
<feature type="domain" description="SGNH hydrolase-type esterase" evidence="2">
    <location>
        <begin position="37"/>
        <end position="256"/>
    </location>
</feature>
<dbReference type="PANTHER" id="PTHR37981">
    <property type="entry name" value="LIPASE 2"/>
    <property type="match status" value="1"/>
</dbReference>
<feature type="signal peptide" evidence="1">
    <location>
        <begin position="1"/>
        <end position="28"/>
    </location>
</feature>
<evidence type="ECO:0000256" key="1">
    <source>
        <dbReference type="SAM" id="SignalP"/>
    </source>
</evidence>
<dbReference type="CDD" id="cd01823">
    <property type="entry name" value="SEST_like"/>
    <property type="match status" value="1"/>
</dbReference>
<dbReference type="PANTHER" id="PTHR37981:SF1">
    <property type="entry name" value="SGNH HYDROLASE-TYPE ESTERASE DOMAIN-CONTAINING PROTEIN"/>
    <property type="match status" value="1"/>
</dbReference>
<evidence type="ECO:0000313" key="4">
    <source>
        <dbReference type="Proteomes" id="UP001271723"/>
    </source>
</evidence>